<dbReference type="EMBL" id="HBKP01005548">
    <property type="protein sequence ID" value="CAE2207704.1"/>
    <property type="molecule type" value="Transcribed_RNA"/>
</dbReference>
<proteinExistence type="inferred from homology"/>
<keyword evidence="4" id="KW-0732">Signal</keyword>
<dbReference type="AlphaFoldDB" id="A0A7S4HS14"/>
<feature type="domain" description="Inosine/uridine-preferring nucleoside hydrolase" evidence="5">
    <location>
        <begin position="23"/>
        <end position="286"/>
    </location>
</feature>
<dbReference type="PANTHER" id="PTHR12304">
    <property type="entry name" value="INOSINE-URIDINE PREFERRING NUCLEOSIDE HYDROLASE"/>
    <property type="match status" value="1"/>
</dbReference>
<dbReference type="Pfam" id="PF01156">
    <property type="entry name" value="IU_nuc_hydro"/>
    <property type="match status" value="1"/>
</dbReference>
<evidence type="ECO:0000256" key="3">
    <source>
        <dbReference type="ARBA" id="ARBA00023295"/>
    </source>
</evidence>
<dbReference type="InterPro" id="IPR023186">
    <property type="entry name" value="IUNH"/>
</dbReference>
<protein>
    <recommendedName>
        <fullName evidence="5">Inosine/uridine-preferring nucleoside hydrolase domain-containing protein</fullName>
    </recommendedName>
</protein>
<dbReference type="Gene3D" id="3.90.245.10">
    <property type="entry name" value="Ribonucleoside hydrolase-like"/>
    <property type="match status" value="1"/>
</dbReference>
<evidence type="ECO:0000313" key="6">
    <source>
        <dbReference type="EMBL" id="CAE2207704.1"/>
    </source>
</evidence>
<evidence type="ECO:0000256" key="1">
    <source>
        <dbReference type="ARBA" id="ARBA00009176"/>
    </source>
</evidence>
<dbReference type="PROSITE" id="PS51257">
    <property type="entry name" value="PROKAR_LIPOPROTEIN"/>
    <property type="match status" value="1"/>
</dbReference>
<evidence type="ECO:0000256" key="4">
    <source>
        <dbReference type="SAM" id="SignalP"/>
    </source>
</evidence>
<dbReference type="GO" id="GO:0005829">
    <property type="term" value="C:cytosol"/>
    <property type="evidence" value="ECO:0007669"/>
    <property type="project" value="TreeGrafter"/>
</dbReference>
<keyword evidence="2" id="KW-0378">Hydrolase</keyword>
<keyword evidence="3" id="KW-0326">Glycosidase</keyword>
<dbReference type="InterPro" id="IPR001910">
    <property type="entry name" value="Inosine/uridine_hydrolase_dom"/>
</dbReference>
<dbReference type="InterPro" id="IPR036452">
    <property type="entry name" value="Ribo_hydro-like"/>
</dbReference>
<dbReference type="GO" id="GO:0008477">
    <property type="term" value="F:purine nucleosidase activity"/>
    <property type="evidence" value="ECO:0007669"/>
    <property type="project" value="TreeGrafter"/>
</dbReference>
<organism evidence="6">
    <name type="scientific">Vannella robusta</name>
    <dbReference type="NCBI Taxonomy" id="1487602"/>
    <lineage>
        <taxon>Eukaryota</taxon>
        <taxon>Amoebozoa</taxon>
        <taxon>Discosea</taxon>
        <taxon>Flabellinia</taxon>
        <taxon>Vannellidae</taxon>
        <taxon>Vannella</taxon>
    </lineage>
</organism>
<evidence type="ECO:0000259" key="5">
    <source>
        <dbReference type="Pfam" id="PF01156"/>
    </source>
</evidence>
<comment type="similarity">
    <text evidence="1">Belongs to the IUNH family.</text>
</comment>
<dbReference type="SUPFAM" id="SSF53590">
    <property type="entry name" value="Nucleoside hydrolase"/>
    <property type="match status" value="1"/>
</dbReference>
<gene>
    <name evidence="6" type="ORF">VSP0166_LOCUS3961</name>
</gene>
<feature type="signal peptide" evidence="4">
    <location>
        <begin position="1"/>
        <end position="20"/>
    </location>
</feature>
<accession>A0A7S4HS14</accession>
<sequence length="315" mass="35173">MRQMFFFFVCFSALFGSCFAIPVIVDTDIGSAMDDTWALGYLLTSPEVDIKLIVTATQNTTQRAQIVAKFLDTVGRSDIPIGIGYTNGEYIGPQYNYASDYDLDKYPGVIYQDGIKAMIEVIQAHPRVTMLELAPATNFAEVISRERSLVQARVRVVTMGGSIYKGYNDSNTPTAEYNVATNVSAAQTMFSATYNRMRIYAAPLDTAGLIFIGGENYQQLVAARYTNNLVRVILENYYYSRNGSDVHTSTVLCDVEAAHMSFSKKYLVNELLPIRVNETGFTVIDYEYGMPTILAMSWAGLQDFADEVTKRLLSW</sequence>
<evidence type="ECO:0000256" key="2">
    <source>
        <dbReference type="ARBA" id="ARBA00022801"/>
    </source>
</evidence>
<dbReference type="PANTHER" id="PTHR12304:SF4">
    <property type="entry name" value="URIDINE NUCLEOSIDASE"/>
    <property type="match status" value="1"/>
</dbReference>
<feature type="chain" id="PRO_5030801936" description="Inosine/uridine-preferring nucleoside hydrolase domain-containing protein" evidence="4">
    <location>
        <begin position="21"/>
        <end position="315"/>
    </location>
</feature>
<name>A0A7S4HS14_9EUKA</name>
<dbReference type="GO" id="GO:0006152">
    <property type="term" value="P:purine nucleoside catabolic process"/>
    <property type="evidence" value="ECO:0007669"/>
    <property type="project" value="TreeGrafter"/>
</dbReference>
<reference evidence="6" key="1">
    <citation type="submission" date="2021-01" db="EMBL/GenBank/DDBJ databases">
        <authorList>
            <person name="Corre E."/>
            <person name="Pelletier E."/>
            <person name="Niang G."/>
            <person name="Scheremetjew M."/>
            <person name="Finn R."/>
            <person name="Kale V."/>
            <person name="Holt S."/>
            <person name="Cochrane G."/>
            <person name="Meng A."/>
            <person name="Brown T."/>
            <person name="Cohen L."/>
        </authorList>
    </citation>
    <scope>NUCLEOTIDE SEQUENCE</scope>
    <source>
        <strain evidence="6">DIVA3 518/3/11/1/6</strain>
    </source>
</reference>